<dbReference type="KEGG" id="rsx:RhiXN_01848"/>
<dbReference type="SUPFAM" id="SSF53098">
    <property type="entry name" value="Ribonuclease H-like"/>
    <property type="match status" value="1"/>
</dbReference>
<dbReference type="InterPro" id="IPR012337">
    <property type="entry name" value="RNaseH-like_sf"/>
</dbReference>
<dbReference type="EMBL" id="CP059673">
    <property type="protein sequence ID" value="QRW27253.1"/>
    <property type="molecule type" value="Genomic_DNA"/>
</dbReference>
<dbReference type="GO" id="GO:0003676">
    <property type="term" value="F:nucleic acid binding"/>
    <property type="evidence" value="ECO:0007669"/>
    <property type="project" value="InterPro"/>
</dbReference>
<dbReference type="Gene3D" id="3.30.420.10">
    <property type="entry name" value="Ribonuclease H-like superfamily/Ribonuclease H"/>
    <property type="match status" value="1"/>
</dbReference>
<name>A0A8H8T485_9AGAM</name>
<dbReference type="GeneID" id="67024130"/>
<reference evidence="1" key="1">
    <citation type="submission" date="2020-05" db="EMBL/GenBank/DDBJ databases">
        <title>Evolutionary and genomic comparisons of hybrid uninucleate and nonhybrid Rhizoctonia fungi.</title>
        <authorList>
            <person name="Li C."/>
            <person name="Chen X."/>
        </authorList>
    </citation>
    <scope>NUCLEOTIDE SEQUENCE</scope>
    <source>
        <strain evidence="1">AG-1 IA</strain>
    </source>
</reference>
<dbReference type="RefSeq" id="XP_043187490.1">
    <property type="nucleotide sequence ID" value="XM_043321667.1"/>
</dbReference>
<dbReference type="Proteomes" id="UP000650533">
    <property type="component" value="Chromosome 16"/>
</dbReference>
<dbReference type="AlphaFoldDB" id="A0A8H8T485"/>
<evidence type="ECO:0000313" key="2">
    <source>
        <dbReference type="Proteomes" id="UP000650533"/>
    </source>
</evidence>
<protein>
    <submittedName>
        <fullName evidence="1">COG4 transport domain-containing protein</fullName>
    </submittedName>
</protein>
<dbReference type="InterPro" id="IPR036397">
    <property type="entry name" value="RNaseH_sf"/>
</dbReference>
<organism evidence="1 2">
    <name type="scientific">Rhizoctonia solani</name>
    <dbReference type="NCBI Taxonomy" id="456999"/>
    <lineage>
        <taxon>Eukaryota</taxon>
        <taxon>Fungi</taxon>
        <taxon>Dikarya</taxon>
        <taxon>Basidiomycota</taxon>
        <taxon>Agaricomycotina</taxon>
        <taxon>Agaricomycetes</taxon>
        <taxon>Cantharellales</taxon>
        <taxon>Ceratobasidiaceae</taxon>
        <taxon>Rhizoctonia</taxon>
    </lineage>
</organism>
<sequence>MTFYIFEDFCSRTNNFKKRGGHQEGDVGARDGAHHIVLFADNKAALSNISLLSKHPCQYASRDFRSAVDNFLSESPLNKVELHWVPGHEGVEGNDRADALANEGGTKPPMHSHNRSITWSKAEATRNASLTWSHLWSSQPHSRFVSEHIRRNPSLSLHPFFKAFPYHRAIHARLIQVIMGHAFLGEYRERFRPDDDPSCPCGAPRQTLDHVLRACPSFDLARHTLREVSGPMLSSTLFGTTAGLRAVAKFLNSTDAFKL</sequence>
<gene>
    <name evidence="1" type="ORF">RhiXN_01848</name>
</gene>
<proteinExistence type="predicted"/>
<accession>A0A8H8T485</accession>
<evidence type="ECO:0000313" key="1">
    <source>
        <dbReference type="EMBL" id="QRW27253.1"/>
    </source>
</evidence>